<keyword evidence="21" id="KW-1185">Reference proteome</keyword>
<dbReference type="GO" id="GO:0005634">
    <property type="term" value="C:nucleus"/>
    <property type="evidence" value="ECO:0007669"/>
    <property type="project" value="TreeGrafter"/>
</dbReference>
<dbReference type="PANTHER" id="PTHR47429:SF7">
    <property type="entry name" value="GATA-FACTOR"/>
    <property type="match status" value="1"/>
</dbReference>
<feature type="domain" description="PAS" evidence="17">
    <location>
        <begin position="385"/>
        <end position="442"/>
    </location>
</feature>
<feature type="compositionally biased region" description="Polar residues" evidence="16">
    <location>
        <begin position="233"/>
        <end position="243"/>
    </location>
</feature>
<evidence type="ECO:0000259" key="17">
    <source>
        <dbReference type="PROSITE" id="PS50112"/>
    </source>
</evidence>
<feature type="region of interest" description="Disordered" evidence="16">
    <location>
        <begin position="95"/>
        <end position="115"/>
    </location>
</feature>
<accession>U5HHF9</accession>
<feature type="compositionally biased region" description="Polar residues" evidence="16">
    <location>
        <begin position="258"/>
        <end position="267"/>
    </location>
</feature>
<feature type="compositionally biased region" description="Polar residues" evidence="16">
    <location>
        <begin position="307"/>
        <end position="323"/>
    </location>
</feature>
<feature type="compositionally biased region" description="Low complexity" evidence="16">
    <location>
        <begin position="246"/>
        <end position="257"/>
    </location>
</feature>
<evidence type="ECO:0000256" key="15">
    <source>
        <dbReference type="PROSITE-ProRule" id="PRU00094"/>
    </source>
</evidence>
<evidence type="ECO:0000313" key="21">
    <source>
        <dbReference type="Proteomes" id="UP000017200"/>
    </source>
</evidence>
<dbReference type="AlphaFoldDB" id="U5HHF9"/>
<keyword evidence="11" id="KW-0238">DNA-binding</keyword>
<feature type="compositionally biased region" description="Polar residues" evidence="16">
    <location>
        <begin position="1052"/>
        <end position="1083"/>
    </location>
</feature>
<feature type="domain" description="PAS" evidence="17">
    <location>
        <begin position="733"/>
        <end position="785"/>
    </location>
</feature>
<keyword evidence="8" id="KW-0862">Zinc</keyword>
<dbReference type="InterPro" id="IPR000679">
    <property type="entry name" value="Znf_GATA"/>
</dbReference>
<dbReference type="GO" id="GO:0009881">
    <property type="term" value="F:photoreceptor activity"/>
    <property type="evidence" value="ECO:0007669"/>
    <property type="project" value="UniProtKB-KW"/>
</dbReference>
<reference evidence="20" key="4">
    <citation type="submission" date="2015-06" db="UniProtKB">
        <authorList>
            <consortium name="EnsemblFungi"/>
        </authorList>
    </citation>
    <scope>IDENTIFICATION</scope>
</reference>
<feature type="region of interest" description="Disordered" evidence="16">
    <location>
        <begin position="205"/>
        <end position="327"/>
    </location>
</feature>
<evidence type="ECO:0000256" key="2">
    <source>
        <dbReference type="ARBA" id="ARBA00022606"/>
    </source>
</evidence>
<feature type="compositionally biased region" description="Low complexity" evidence="16">
    <location>
        <begin position="915"/>
        <end position="931"/>
    </location>
</feature>
<keyword evidence="4" id="KW-0288">FMN</keyword>
<keyword evidence="6" id="KW-0677">Repeat</keyword>
<keyword evidence="10" id="KW-0805">Transcription regulation</keyword>
<dbReference type="InterPro" id="IPR013655">
    <property type="entry name" value="PAS_fold_3"/>
</dbReference>
<feature type="compositionally biased region" description="Polar residues" evidence="16">
    <location>
        <begin position="903"/>
        <end position="914"/>
    </location>
</feature>
<gene>
    <name evidence="19" type="ORF">MVLG_06491</name>
</gene>
<dbReference type="EMBL" id="GL541766">
    <property type="protein sequence ID" value="KDE02991.1"/>
    <property type="molecule type" value="Genomic_DNA"/>
</dbReference>
<evidence type="ECO:0000256" key="12">
    <source>
        <dbReference type="ARBA" id="ARBA00023159"/>
    </source>
</evidence>
<dbReference type="EnsemblFungi" id="MVLG_06491T0">
    <property type="protein sequence ID" value="MVLG_06491T0"/>
    <property type="gene ID" value="MVLG_06491"/>
</dbReference>
<dbReference type="SUPFAM" id="SSF55785">
    <property type="entry name" value="PYP-like sensor domain (PAS domain)"/>
    <property type="match status" value="3"/>
</dbReference>
<dbReference type="SMART" id="SM00091">
    <property type="entry name" value="PAS"/>
    <property type="match status" value="3"/>
</dbReference>
<feature type="region of interest" description="Disordered" evidence="16">
    <location>
        <begin position="877"/>
        <end position="931"/>
    </location>
</feature>
<dbReference type="Pfam" id="PF13426">
    <property type="entry name" value="PAS_9"/>
    <property type="match status" value="1"/>
</dbReference>
<dbReference type="PANTHER" id="PTHR47429">
    <property type="entry name" value="PROTEIN TWIN LOV 1"/>
    <property type="match status" value="1"/>
</dbReference>
<reference evidence="21" key="1">
    <citation type="submission" date="2010-11" db="EMBL/GenBank/DDBJ databases">
        <title>The genome sequence of Microbotryum violaceum strain p1A1 Lamole.</title>
        <authorList>
            <person name="Cuomo C."/>
            <person name="Perlin M."/>
            <person name="Young S.K."/>
            <person name="Zeng Q."/>
            <person name="Gargeya S."/>
            <person name="Alvarado L."/>
            <person name="Berlin A."/>
            <person name="Chapman S.B."/>
            <person name="Chen Z."/>
            <person name="Freedman E."/>
            <person name="Gellesch M."/>
            <person name="Goldberg J."/>
            <person name="Griggs A."/>
            <person name="Gujja S."/>
            <person name="Heilman E."/>
            <person name="Heiman D."/>
            <person name="Howarth C."/>
            <person name="Mehta T."/>
            <person name="Neiman D."/>
            <person name="Pearson M."/>
            <person name="Roberts A."/>
            <person name="Saif S."/>
            <person name="Shea T."/>
            <person name="Shenoy N."/>
            <person name="Sisk P."/>
            <person name="Stolte C."/>
            <person name="Sykes S."/>
            <person name="White J."/>
            <person name="Yandava C."/>
            <person name="Haas B."/>
            <person name="Nusbaum C."/>
            <person name="Birren B."/>
        </authorList>
    </citation>
    <scope>NUCLEOTIDE SEQUENCE [LARGE SCALE GENOMIC DNA]</scope>
    <source>
        <strain evidence="21">p1A1 Lamole</strain>
    </source>
</reference>
<dbReference type="InterPro" id="IPR000014">
    <property type="entry name" value="PAS"/>
</dbReference>
<keyword evidence="7 15" id="KW-0863">Zinc-finger</keyword>
<feature type="compositionally biased region" description="Polar residues" evidence="16">
    <location>
        <begin position="279"/>
        <end position="297"/>
    </location>
</feature>
<dbReference type="SUPFAM" id="SSF57716">
    <property type="entry name" value="Glucocorticoid receptor-like (DNA-binding domain)"/>
    <property type="match status" value="1"/>
</dbReference>
<dbReference type="PROSITE" id="PS50112">
    <property type="entry name" value="PAS"/>
    <property type="match status" value="3"/>
</dbReference>
<keyword evidence="1" id="KW-0600">Photoreceptor protein</keyword>
<dbReference type="FunFam" id="3.30.450.20:FF:000064">
    <property type="entry name" value="Vivid PAS protein VVD"/>
    <property type="match status" value="1"/>
</dbReference>
<dbReference type="OMA" id="MNDSERF"/>
<keyword evidence="12" id="KW-0010">Activator</keyword>
<dbReference type="Proteomes" id="UP000017200">
    <property type="component" value="Unassembled WGS sequence"/>
</dbReference>
<feature type="region of interest" description="Disordered" evidence="16">
    <location>
        <begin position="991"/>
        <end position="1013"/>
    </location>
</feature>
<dbReference type="OrthoDB" id="447251at2759"/>
<evidence type="ECO:0000256" key="9">
    <source>
        <dbReference type="ARBA" id="ARBA00022991"/>
    </source>
</evidence>
<dbReference type="Gene3D" id="3.30.450.20">
    <property type="entry name" value="PAS domain"/>
    <property type="match status" value="3"/>
</dbReference>
<sequence>MSSSYQDSHGDGSNGSAEYSAYTHNIYPHDMTGQLQSHPMTFSTSNGSNHGLDDPTPAHDTYSHLLDGSSPHTHYDPSVPVALSGIFDSASYPNEDRKGLVRAQQQQQQQQPAQEELNLGATASMSNYFGPNSAQLNQSHSQSQKDMMAQIICFANAYEFASPAPAPSSCASPNTLALVPDSPSRVQRTPSFSVPTTFIKELAVRPSAQGRSKSHSVAETFGMMGPPPRPLVRSQTMANSQFGRMSAPASPQQHSSPNGTSSDSYSASAFVPAPVPRQAPQTTIQRPVKQQAQTGASPQKVDRRPSLPNSLASTFSMNPTRPSSPFDAASRGLPTVPAEFGPSASGTWTSPYATNGFDMVKILSRVASRPNPQLALGPVDLGCSFLVVDARKFDQPIIYASETFARLTGYSSEEILGRNCRFLQAPDAQVVQGEKRKYTDGNAAYHIRRHIVQGKESQASMINYCKGGRPFINLITVIPISWDSDEIAFYVGFQVDLVEQPSAIMDKMKNGSYAIDYRISNIPREMSAPSTETISVDHLEELTGGIHDQPLALASPGISSDPSASAIADMMDPSKVLDQVDGRGPAGLANESGRKLFNRMLLENCDDFVHVLSLKGALLYVSPSSKQLLEYEPQALVGKSLGSYCHPSDIVSVLRELKEAGSSQNASVDLVFRFRRKNSGYTWIEAHGKLHLEQGKGRKCVILVGRVRHVYKMSWSDLERAGGFGKQEYWSKLTTSGMMLYATASIGQVLGYRSEDVVGKTLAELSPGEGVAAVMDALAQAAKGVPATARHRLLNMEGVAIDVVTHFYPPRSQAGEESTSAPMFQGSEDSLTVVAQTNSVPSEMAKPAKPSLPSAPSSVARALANFSAHGQRRPSLLVLQPSSGNGSVASSTESSTASSSSSMLTLPSFNMSARGSQDSASTSGTSAGKSTTSFSAITSTYKTLEINSNLSDNIFDELDSVRGTSWQFELHQMRLTNKKLREEKEALVVLQSKKRRREAGQRSDPGKSAKSEIKSCLNCGKTQSAEWRSGPTGPKTLCNACGLRWSKARSQSVSGSKGNEFSPKSLQGSPSCSYPTPDSSGRPSVSPHGTGLSTLSAEEVTKKVKLSAGNELTVPPVPSPSLAPTTAAGHQRPAFNTYHSAYSTG</sequence>
<dbReference type="Gene3D" id="3.30.50.10">
    <property type="entry name" value="Erythroid Transcription Factor GATA-1, subunit A"/>
    <property type="match status" value="1"/>
</dbReference>
<evidence type="ECO:0000256" key="16">
    <source>
        <dbReference type="SAM" id="MobiDB-lite"/>
    </source>
</evidence>
<evidence type="ECO:0000256" key="8">
    <source>
        <dbReference type="ARBA" id="ARBA00022833"/>
    </source>
</evidence>
<keyword evidence="13" id="KW-0804">Transcription</keyword>
<dbReference type="GO" id="GO:0006355">
    <property type="term" value="P:regulation of DNA-templated transcription"/>
    <property type="evidence" value="ECO:0007669"/>
    <property type="project" value="InterPro"/>
</dbReference>
<evidence type="ECO:0000313" key="19">
    <source>
        <dbReference type="EMBL" id="KDE02991.1"/>
    </source>
</evidence>
<evidence type="ECO:0000256" key="11">
    <source>
        <dbReference type="ARBA" id="ARBA00023125"/>
    </source>
</evidence>
<reference evidence="19 21" key="3">
    <citation type="journal article" date="2015" name="BMC Genomics">
        <title>Sex and parasites: genomic and transcriptomic analysis of Microbotryum lychnidis-dioicae, the biotrophic and plant-castrating anther smut fungus.</title>
        <authorList>
            <person name="Perlin M.H."/>
            <person name="Amselem J."/>
            <person name="Fontanillas E."/>
            <person name="Toh S.S."/>
            <person name="Chen Z."/>
            <person name="Goldberg J."/>
            <person name="Duplessis S."/>
            <person name="Henrissat B."/>
            <person name="Young S."/>
            <person name="Zeng Q."/>
            <person name="Aguileta G."/>
            <person name="Petit E."/>
            <person name="Badouin H."/>
            <person name="Andrews J."/>
            <person name="Razeeq D."/>
            <person name="Gabaldon T."/>
            <person name="Quesneville H."/>
            <person name="Giraud T."/>
            <person name="Hood M.E."/>
            <person name="Schultz D.J."/>
            <person name="Cuomo C.A."/>
        </authorList>
    </citation>
    <scope>NUCLEOTIDE SEQUENCE [LARGE SCALE GENOMIC DNA]</scope>
    <source>
        <strain evidence="19">P1A1 Lamole</strain>
        <strain evidence="21">p1A1 Lamole</strain>
    </source>
</reference>
<evidence type="ECO:0000256" key="5">
    <source>
        <dbReference type="ARBA" id="ARBA00022723"/>
    </source>
</evidence>
<dbReference type="InterPro" id="IPR035965">
    <property type="entry name" value="PAS-like_dom_sf"/>
</dbReference>
<dbReference type="CDD" id="cd00202">
    <property type="entry name" value="ZnF_GATA"/>
    <property type="match status" value="1"/>
</dbReference>
<dbReference type="Pfam" id="PF08447">
    <property type="entry name" value="PAS_3"/>
    <property type="match status" value="1"/>
</dbReference>
<dbReference type="NCBIfam" id="TIGR00229">
    <property type="entry name" value="sensory_box"/>
    <property type="match status" value="2"/>
</dbReference>
<evidence type="ECO:0000256" key="6">
    <source>
        <dbReference type="ARBA" id="ARBA00022737"/>
    </source>
</evidence>
<dbReference type="InParanoid" id="U5HHF9"/>
<evidence type="ECO:0000256" key="14">
    <source>
        <dbReference type="ARBA" id="ARBA00023170"/>
    </source>
</evidence>
<evidence type="ECO:0000256" key="1">
    <source>
        <dbReference type="ARBA" id="ARBA00022543"/>
    </source>
</evidence>
<reference evidence="19" key="2">
    <citation type="submission" date="2010-11" db="EMBL/GenBank/DDBJ databases">
        <authorList>
            <consortium name="The Broad Institute Genome Sequencing Platform"/>
            <person name="Earl A."/>
            <person name="Ward D."/>
            <person name="Feldgarden M."/>
            <person name="Gevers D."/>
            <person name="Butler R."/>
            <person name="Young S.K."/>
            <person name="Zeng Q."/>
            <person name="Gargeya S."/>
            <person name="Fitzgerald M."/>
            <person name="Haas B."/>
            <person name="Abouelleil A."/>
            <person name="Alvarado L."/>
            <person name="Arachchi H.M."/>
            <person name="Berlin A."/>
            <person name="Brown A."/>
            <person name="Chapman S.B."/>
            <person name="Chen Z."/>
            <person name="Dunbar C."/>
            <person name="Freedman E."/>
            <person name="Gearin G."/>
            <person name="Gellesch M."/>
            <person name="Goldberg J."/>
            <person name="Griggs A."/>
            <person name="Gujja S."/>
            <person name="Heilman E."/>
            <person name="Heiman D."/>
            <person name="Howarth C."/>
            <person name="Larson L."/>
            <person name="Lui A."/>
            <person name="MacDonald P.J.P."/>
            <person name="Mehta T."/>
            <person name="Montmayeur A."/>
            <person name="Murphy C."/>
            <person name="Neiman D."/>
            <person name="Pearson M."/>
            <person name="Priest M."/>
            <person name="Roberts A."/>
            <person name="Saif S."/>
            <person name="Shea T."/>
            <person name="Shenoy N."/>
            <person name="Sisk P."/>
            <person name="Stolte C."/>
            <person name="Sykes S."/>
            <person name="White J."/>
            <person name="Yandava C."/>
            <person name="Wortman J."/>
            <person name="Nusbaum C."/>
            <person name="Birren B."/>
        </authorList>
    </citation>
    <scope>NUCLEOTIDE SEQUENCE</scope>
    <source>
        <strain evidence="19">P1A1 Lamole</strain>
    </source>
</reference>
<feature type="region of interest" description="Disordered" evidence="16">
    <location>
        <begin position="35"/>
        <end position="77"/>
    </location>
</feature>
<dbReference type="SMART" id="SM00401">
    <property type="entry name" value="ZnF_GATA"/>
    <property type="match status" value="1"/>
</dbReference>
<dbReference type="PROSITE" id="PS00344">
    <property type="entry name" value="GATA_ZN_FINGER_1"/>
    <property type="match status" value="1"/>
</dbReference>
<dbReference type="STRING" id="683840.U5HHF9"/>
<name>U5HHF9_USTV1</name>
<feature type="domain" description="PAS" evidence="17">
    <location>
        <begin position="599"/>
        <end position="664"/>
    </location>
</feature>
<evidence type="ECO:0000259" key="18">
    <source>
        <dbReference type="PROSITE" id="PS50114"/>
    </source>
</evidence>
<dbReference type="GO" id="GO:0008270">
    <property type="term" value="F:zinc ion binding"/>
    <property type="evidence" value="ECO:0007669"/>
    <property type="project" value="UniProtKB-KW"/>
</dbReference>
<feature type="compositionally biased region" description="Low complexity" evidence="16">
    <location>
        <begin position="882"/>
        <end position="902"/>
    </location>
</feature>
<dbReference type="InterPro" id="IPR001610">
    <property type="entry name" value="PAC"/>
</dbReference>
<dbReference type="GO" id="GO:0043565">
    <property type="term" value="F:sequence-specific DNA binding"/>
    <property type="evidence" value="ECO:0007669"/>
    <property type="project" value="InterPro"/>
</dbReference>
<evidence type="ECO:0000313" key="20">
    <source>
        <dbReference type="EnsemblFungi" id="MVLG_06491T0"/>
    </source>
</evidence>
<evidence type="ECO:0008006" key="22">
    <source>
        <dbReference type="Google" id="ProtNLM"/>
    </source>
</evidence>
<dbReference type="CDD" id="cd00130">
    <property type="entry name" value="PAS"/>
    <property type="match status" value="3"/>
</dbReference>
<dbReference type="SMART" id="SM00086">
    <property type="entry name" value="PAC"/>
    <property type="match status" value="2"/>
</dbReference>
<feature type="region of interest" description="Disordered" evidence="16">
    <location>
        <begin position="1052"/>
        <end position="1145"/>
    </location>
</feature>
<protein>
    <recommendedName>
        <fullName evidence="22">White collar 1 protein</fullName>
    </recommendedName>
</protein>
<feature type="domain" description="GATA-type" evidence="18">
    <location>
        <begin position="1010"/>
        <end position="1043"/>
    </location>
</feature>
<evidence type="ECO:0000256" key="7">
    <source>
        <dbReference type="ARBA" id="ARBA00022771"/>
    </source>
</evidence>
<dbReference type="PROSITE" id="PS50114">
    <property type="entry name" value="GATA_ZN_FINGER_2"/>
    <property type="match status" value="1"/>
</dbReference>
<keyword evidence="2" id="KW-0716">Sensory transduction</keyword>
<keyword evidence="3" id="KW-0285">Flavoprotein</keyword>
<evidence type="ECO:0000256" key="10">
    <source>
        <dbReference type="ARBA" id="ARBA00023015"/>
    </source>
</evidence>
<dbReference type="InterPro" id="IPR013088">
    <property type="entry name" value="Znf_NHR/GATA"/>
</dbReference>
<feature type="compositionally biased region" description="Polar residues" evidence="16">
    <location>
        <begin position="35"/>
        <end position="49"/>
    </location>
</feature>
<dbReference type="HOGENOM" id="CLU_007918_3_0_1"/>
<organism evidence="19">
    <name type="scientific">Microbotryum lychnidis-dioicae (strain p1A1 Lamole / MvSl-1064)</name>
    <name type="common">Anther smut fungus</name>
    <dbReference type="NCBI Taxonomy" id="683840"/>
    <lineage>
        <taxon>Eukaryota</taxon>
        <taxon>Fungi</taxon>
        <taxon>Dikarya</taxon>
        <taxon>Basidiomycota</taxon>
        <taxon>Pucciniomycotina</taxon>
        <taxon>Microbotryomycetes</taxon>
        <taxon>Microbotryales</taxon>
        <taxon>Microbotryaceae</taxon>
        <taxon>Microbotryum</taxon>
    </lineage>
</organism>
<dbReference type="Pfam" id="PF00320">
    <property type="entry name" value="GATA"/>
    <property type="match status" value="1"/>
</dbReference>
<keyword evidence="5" id="KW-0479">Metal-binding</keyword>
<keyword evidence="9" id="KW-0157">Chromophore</keyword>
<feature type="compositionally biased region" description="Basic and acidic residues" evidence="16">
    <location>
        <begin position="998"/>
        <end position="1013"/>
    </location>
</feature>
<evidence type="ECO:0000256" key="13">
    <source>
        <dbReference type="ARBA" id="ARBA00023163"/>
    </source>
</evidence>
<evidence type="ECO:0000256" key="4">
    <source>
        <dbReference type="ARBA" id="ARBA00022643"/>
    </source>
</evidence>
<keyword evidence="14" id="KW-0675">Receptor</keyword>
<dbReference type="EMBL" id="AEIJ01000783">
    <property type="status" value="NOT_ANNOTATED_CDS"/>
    <property type="molecule type" value="Genomic_DNA"/>
</dbReference>
<proteinExistence type="predicted"/>
<evidence type="ECO:0000256" key="3">
    <source>
        <dbReference type="ARBA" id="ARBA00022630"/>
    </source>
</evidence>